<feature type="non-terminal residue" evidence="3">
    <location>
        <position position="214"/>
    </location>
</feature>
<dbReference type="InterPro" id="IPR012337">
    <property type="entry name" value="RNaseH-like_sf"/>
</dbReference>
<keyword evidence="4" id="KW-1185">Reference proteome</keyword>
<gene>
    <name evidence="3" type="ORF">QTO34_013283</name>
</gene>
<name>A0AA40I8N5_CNENI</name>
<dbReference type="Gene3D" id="3.30.420.10">
    <property type="entry name" value="Ribonuclease H-like superfamily/Ribonuclease H"/>
    <property type="match status" value="1"/>
</dbReference>
<proteinExistence type="predicted"/>
<dbReference type="InterPro" id="IPR036397">
    <property type="entry name" value="RNaseH_sf"/>
</dbReference>
<sequence>MGQLALPDVTKSFHLYIYEIRGLDRTIWSQALTRGMSAQKAKLIALTQALRWAKDKSVTIYTDSRYVFATAHLLIRFIPSTLVILAKKIYHSRTDSYLEGTTHCHPDHSYSSQGQRDPNMASSHPAQGSTGKMDNPGPFGSSKDKTSMDSTNTTSFVDILEGQTQGLVSWTSWWQDAIQSSKQRGSTGIAIFTDQTASSGRLGGIYVSNDNDVD</sequence>
<dbReference type="Pfam" id="PF00075">
    <property type="entry name" value="RNase_H"/>
    <property type="match status" value="1"/>
</dbReference>
<feature type="compositionally biased region" description="Polar residues" evidence="1">
    <location>
        <begin position="109"/>
        <end position="132"/>
    </location>
</feature>
<dbReference type="AlphaFoldDB" id="A0AA40I8N5"/>
<protein>
    <recommendedName>
        <fullName evidence="2">RNase H type-1 domain-containing protein</fullName>
    </recommendedName>
</protein>
<dbReference type="InterPro" id="IPR002156">
    <property type="entry name" value="RNaseH_domain"/>
</dbReference>
<evidence type="ECO:0000313" key="3">
    <source>
        <dbReference type="EMBL" id="KAK1344586.1"/>
    </source>
</evidence>
<dbReference type="SUPFAM" id="SSF53098">
    <property type="entry name" value="Ribonuclease H-like"/>
    <property type="match status" value="1"/>
</dbReference>
<reference evidence="3" key="1">
    <citation type="submission" date="2023-06" db="EMBL/GenBank/DDBJ databases">
        <title>Reference genome for the Northern bat (Eptesicus nilssonii), a most northern bat species.</title>
        <authorList>
            <person name="Laine V.N."/>
            <person name="Pulliainen A.T."/>
            <person name="Lilley T.M."/>
        </authorList>
    </citation>
    <scope>NUCLEOTIDE SEQUENCE</scope>
    <source>
        <strain evidence="3">BLF_Eptnil</strain>
        <tissue evidence="3">Kidney</tissue>
    </source>
</reference>
<evidence type="ECO:0000259" key="2">
    <source>
        <dbReference type="Pfam" id="PF00075"/>
    </source>
</evidence>
<accession>A0AA40I8N5</accession>
<dbReference type="Proteomes" id="UP001177744">
    <property type="component" value="Unassembled WGS sequence"/>
</dbReference>
<dbReference type="EMBL" id="JAULJE010000003">
    <property type="protein sequence ID" value="KAK1344586.1"/>
    <property type="molecule type" value="Genomic_DNA"/>
</dbReference>
<feature type="region of interest" description="Disordered" evidence="1">
    <location>
        <begin position="102"/>
        <end position="150"/>
    </location>
</feature>
<dbReference type="GO" id="GO:0003676">
    <property type="term" value="F:nucleic acid binding"/>
    <property type="evidence" value="ECO:0007669"/>
    <property type="project" value="InterPro"/>
</dbReference>
<evidence type="ECO:0000256" key="1">
    <source>
        <dbReference type="SAM" id="MobiDB-lite"/>
    </source>
</evidence>
<dbReference type="GO" id="GO:0004523">
    <property type="term" value="F:RNA-DNA hybrid ribonuclease activity"/>
    <property type="evidence" value="ECO:0007669"/>
    <property type="project" value="InterPro"/>
</dbReference>
<evidence type="ECO:0000313" key="4">
    <source>
        <dbReference type="Proteomes" id="UP001177744"/>
    </source>
</evidence>
<feature type="domain" description="RNase H type-1" evidence="2">
    <location>
        <begin position="26"/>
        <end position="73"/>
    </location>
</feature>
<organism evidence="3 4">
    <name type="scientific">Cnephaeus nilssonii</name>
    <name type="common">Northern bat</name>
    <name type="synonym">Eptesicus nilssonii</name>
    <dbReference type="NCBI Taxonomy" id="3371016"/>
    <lineage>
        <taxon>Eukaryota</taxon>
        <taxon>Metazoa</taxon>
        <taxon>Chordata</taxon>
        <taxon>Craniata</taxon>
        <taxon>Vertebrata</taxon>
        <taxon>Euteleostomi</taxon>
        <taxon>Mammalia</taxon>
        <taxon>Eutheria</taxon>
        <taxon>Laurasiatheria</taxon>
        <taxon>Chiroptera</taxon>
        <taxon>Yangochiroptera</taxon>
        <taxon>Vespertilionidae</taxon>
        <taxon>Cnephaeus</taxon>
    </lineage>
</organism>
<comment type="caution">
    <text evidence="3">The sequence shown here is derived from an EMBL/GenBank/DDBJ whole genome shotgun (WGS) entry which is preliminary data.</text>
</comment>